<name>J3PBM7_GAET3</name>
<organism evidence="1">
    <name type="scientific">Gaeumannomyces tritici (strain R3-111a-1)</name>
    <name type="common">Wheat and barley take-all root rot fungus</name>
    <name type="synonym">Gaeumannomyces graminis var. tritici</name>
    <dbReference type="NCBI Taxonomy" id="644352"/>
    <lineage>
        <taxon>Eukaryota</taxon>
        <taxon>Fungi</taxon>
        <taxon>Dikarya</taxon>
        <taxon>Ascomycota</taxon>
        <taxon>Pezizomycotina</taxon>
        <taxon>Sordariomycetes</taxon>
        <taxon>Sordariomycetidae</taxon>
        <taxon>Magnaporthales</taxon>
        <taxon>Magnaporthaceae</taxon>
        <taxon>Gaeumannomyces</taxon>
    </lineage>
</organism>
<dbReference type="VEuPathDB" id="FungiDB:GGTG_10899"/>
<dbReference type="EMBL" id="GL385400">
    <property type="protein sequence ID" value="EJT71644.1"/>
    <property type="molecule type" value="Genomic_DNA"/>
</dbReference>
<dbReference type="RefSeq" id="XP_009227041.1">
    <property type="nucleotide sequence ID" value="XM_009228777.1"/>
</dbReference>
<dbReference type="GeneID" id="20351357"/>
<reference evidence="3" key="1">
    <citation type="submission" date="2010-07" db="EMBL/GenBank/DDBJ databases">
        <title>The genome sequence of Gaeumannomyces graminis var. tritici strain R3-111a-1.</title>
        <authorList>
            <consortium name="The Broad Institute Genome Sequencing Platform"/>
            <person name="Ma L.-J."/>
            <person name="Dead R."/>
            <person name="Young S."/>
            <person name="Zeng Q."/>
            <person name="Koehrsen M."/>
            <person name="Alvarado L."/>
            <person name="Berlin A."/>
            <person name="Chapman S.B."/>
            <person name="Chen Z."/>
            <person name="Freedman E."/>
            <person name="Gellesch M."/>
            <person name="Goldberg J."/>
            <person name="Griggs A."/>
            <person name="Gujja S."/>
            <person name="Heilman E.R."/>
            <person name="Heiman D."/>
            <person name="Hepburn T."/>
            <person name="Howarth C."/>
            <person name="Jen D."/>
            <person name="Larson L."/>
            <person name="Mehta T."/>
            <person name="Neiman D."/>
            <person name="Pearson M."/>
            <person name="Roberts A."/>
            <person name="Saif S."/>
            <person name="Shea T."/>
            <person name="Shenoy N."/>
            <person name="Sisk P."/>
            <person name="Stolte C."/>
            <person name="Sykes S."/>
            <person name="Walk T."/>
            <person name="White J."/>
            <person name="Yandava C."/>
            <person name="Haas B."/>
            <person name="Nusbaum C."/>
            <person name="Birren B."/>
        </authorList>
    </citation>
    <scope>NUCLEOTIDE SEQUENCE [LARGE SCALE GENOMIC DNA]</scope>
    <source>
        <strain evidence="3">R3-111a-1</strain>
    </source>
</reference>
<proteinExistence type="predicted"/>
<reference evidence="1" key="3">
    <citation type="submission" date="2010-09" db="EMBL/GenBank/DDBJ databases">
        <title>Annotation of Gaeumannomyces graminis var. tritici R3-111a-1.</title>
        <authorList>
            <consortium name="The Broad Institute Genome Sequencing Platform"/>
            <person name="Ma L.-J."/>
            <person name="Dead R."/>
            <person name="Young S.K."/>
            <person name="Zeng Q."/>
            <person name="Gargeya S."/>
            <person name="Fitzgerald M."/>
            <person name="Haas B."/>
            <person name="Abouelleil A."/>
            <person name="Alvarado L."/>
            <person name="Arachchi H.M."/>
            <person name="Berlin A."/>
            <person name="Brown A."/>
            <person name="Chapman S.B."/>
            <person name="Chen Z."/>
            <person name="Dunbar C."/>
            <person name="Freedman E."/>
            <person name="Gearin G."/>
            <person name="Gellesch M."/>
            <person name="Goldberg J."/>
            <person name="Griggs A."/>
            <person name="Gujja S."/>
            <person name="Heiman D."/>
            <person name="Howarth C."/>
            <person name="Larson L."/>
            <person name="Lui A."/>
            <person name="MacDonald P.J.P."/>
            <person name="Mehta T."/>
            <person name="Montmayeur A."/>
            <person name="Murphy C."/>
            <person name="Neiman D."/>
            <person name="Pearson M."/>
            <person name="Priest M."/>
            <person name="Roberts A."/>
            <person name="Saif S."/>
            <person name="Shea T."/>
            <person name="Shenoy N."/>
            <person name="Sisk P."/>
            <person name="Stolte C."/>
            <person name="Sykes S."/>
            <person name="Yandava C."/>
            <person name="Wortman J."/>
            <person name="Nusbaum C."/>
            <person name="Birren B."/>
        </authorList>
    </citation>
    <scope>NUCLEOTIDE SEQUENCE</scope>
    <source>
        <strain evidence="1">R3-111a-1</strain>
    </source>
</reference>
<accession>J3PBM7</accession>
<reference evidence="2" key="5">
    <citation type="submission" date="2018-04" db="UniProtKB">
        <authorList>
            <consortium name="EnsemblFungi"/>
        </authorList>
    </citation>
    <scope>IDENTIFICATION</scope>
    <source>
        <strain evidence="2">R3-111a-1</strain>
    </source>
</reference>
<dbReference type="Proteomes" id="UP000006039">
    <property type="component" value="Unassembled WGS sequence"/>
</dbReference>
<evidence type="ECO:0000313" key="2">
    <source>
        <dbReference type="EnsemblFungi" id="EJT71644"/>
    </source>
</evidence>
<dbReference type="AlphaFoldDB" id="J3PBM7"/>
<evidence type="ECO:0000313" key="1">
    <source>
        <dbReference type="EMBL" id="EJT71644.1"/>
    </source>
</evidence>
<dbReference type="EnsemblFungi" id="EJT71644">
    <property type="protein sequence ID" value="EJT71644"/>
    <property type="gene ID" value="GGTG_10899"/>
</dbReference>
<protein>
    <submittedName>
        <fullName evidence="1 2">Uncharacterized protein</fullName>
    </submittedName>
</protein>
<sequence length="99" mass="10635">MASDARRTPTPDAVTQIGRQMPQAASGRTQAAVACIGSDQELEAGPAVALYMWWSPQTRPRPRPTRTAWVLGPRVDAVRVGTAAAPWAGSGPRVEKRRT</sequence>
<reference evidence="1" key="2">
    <citation type="submission" date="2010-07" db="EMBL/GenBank/DDBJ databases">
        <authorList>
            <consortium name="The Broad Institute Genome Sequencing Platform"/>
            <consortium name="Broad Institute Genome Sequencing Center for Infectious Disease"/>
            <person name="Ma L.-J."/>
            <person name="Dead R."/>
            <person name="Young S."/>
            <person name="Zeng Q."/>
            <person name="Koehrsen M."/>
            <person name="Alvarado L."/>
            <person name="Berlin A."/>
            <person name="Chapman S.B."/>
            <person name="Chen Z."/>
            <person name="Freedman E."/>
            <person name="Gellesch M."/>
            <person name="Goldberg J."/>
            <person name="Griggs A."/>
            <person name="Gujja S."/>
            <person name="Heilman E.R."/>
            <person name="Heiman D."/>
            <person name="Hepburn T."/>
            <person name="Howarth C."/>
            <person name="Jen D."/>
            <person name="Larson L."/>
            <person name="Mehta T."/>
            <person name="Neiman D."/>
            <person name="Pearson M."/>
            <person name="Roberts A."/>
            <person name="Saif S."/>
            <person name="Shea T."/>
            <person name="Shenoy N."/>
            <person name="Sisk P."/>
            <person name="Stolte C."/>
            <person name="Sykes S."/>
            <person name="Walk T."/>
            <person name="White J."/>
            <person name="Yandava C."/>
            <person name="Haas B."/>
            <person name="Nusbaum C."/>
            <person name="Birren B."/>
        </authorList>
    </citation>
    <scope>NUCLEOTIDE SEQUENCE</scope>
    <source>
        <strain evidence="1">R3-111a-1</strain>
    </source>
</reference>
<keyword evidence="3" id="KW-1185">Reference proteome</keyword>
<reference evidence="2" key="4">
    <citation type="journal article" date="2015" name="G3 (Bethesda)">
        <title>Genome sequences of three phytopathogenic species of the Magnaporthaceae family of fungi.</title>
        <authorList>
            <person name="Okagaki L.H."/>
            <person name="Nunes C.C."/>
            <person name="Sailsbery J."/>
            <person name="Clay B."/>
            <person name="Brown D."/>
            <person name="John T."/>
            <person name="Oh Y."/>
            <person name="Young N."/>
            <person name="Fitzgerald M."/>
            <person name="Haas B.J."/>
            <person name="Zeng Q."/>
            <person name="Young S."/>
            <person name="Adiconis X."/>
            <person name="Fan L."/>
            <person name="Levin J.Z."/>
            <person name="Mitchell T.K."/>
            <person name="Okubara P.A."/>
            <person name="Farman M.L."/>
            <person name="Kohn L.M."/>
            <person name="Birren B."/>
            <person name="Ma L.-J."/>
            <person name="Dean R.A."/>
        </authorList>
    </citation>
    <scope>NUCLEOTIDE SEQUENCE</scope>
    <source>
        <strain evidence="2">R3-111a-1</strain>
    </source>
</reference>
<dbReference type="HOGENOM" id="CLU_2320532_0_0_1"/>
<gene>
    <name evidence="2" type="primary">20351357</name>
    <name evidence="1" type="ORF">GGTG_10899</name>
</gene>
<evidence type="ECO:0000313" key="3">
    <source>
        <dbReference type="Proteomes" id="UP000006039"/>
    </source>
</evidence>